<gene>
    <name evidence="4" type="ORF">GLOTRDRAFT_4613</name>
</gene>
<feature type="transmembrane region" description="Helical" evidence="3">
    <location>
        <begin position="314"/>
        <end position="336"/>
    </location>
</feature>
<accession>S7RYM1</accession>
<evidence type="ECO:0000256" key="3">
    <source>
        <dbReference type="SAM" id="Phobius"/>
    </source>
</evidence>
<evidence type="ECO:0000313" key="4">
    <source>
        <dbReference type="EMBL" id="EPQ58484.1"/>
    </source>
</evidence>
<dbReference type="Proteomes" id="UP000030669">
    <property type="component" value="Unassembled WGS sequence"/>
</dbReference>
<dbReference type="AlphaFoldDB" id="S7RYM1"/>
<dbReference type="OMA" id="CFMLEAM"/>
<feature type="transmembrane region" description="Helical" evidence="3">
    <location>
        <begin position="88"/>
        <end position="107"/>
    </location>
</feature>
<evidence type="ECO:0000256" key="2">
    <source>
        <dbReference type="ARBA" id="ARBA00006727"/>
    </source>
</evidence>
<reference evidence="4 5" key="1">
    <citation type="journal article" date="2012" name="Science">
        <title>The Paleozoic origin of enzymatic lignin decomposition reconstructed from 31 fungal genomes.</title>
        <authorList>
            <person name="Floudas D."/>
            <person name="Binder M."/>
            <person name="Riley R."/>
            <person name="Barry K."/>
            <person name="Blanchette R.A."/>
            <person name="Henrissat B."/>
            <person name="Martinez A.T."/>
            <person name="Otillar R."/>
            <person name="Spatafora J.W."/>
            <person name="Yadav J.S."/>
            <person name="Aerts A."/>
            <person name="Benoit I."/>
            <person name="Boyd A."/>
            <person name="Carlson A."/>
            <person name="Copeland A."/>
            <person name="Coutinho P.M."/>
            <person name="de Vries R.P."/>
            <person name="Ferreira P."/>
            <person name="Findley K."/>
            <person name="Foster B."/>
            <person name="Gaskell J."/>
            <person name="Glotzer D."/>
            <person name="Gorecki P."/>
            <person name="Heitman J."/>
            <person name="Hesse C."/>
            <person name="Hori C."/>
            <person name="Igarashi K."/>
            <person name="Jurgens J.A."/>
            <person name="Kallen N."/>
            <person name="Kersten P."/>
            <person name="Kohler A."/>
            <person name="Kuees U."/>
            <person name="Kumar T.K.A."/>
            <person name="Kuo A."/>
            <person name="LaButti K."/>
            <person name="Larrondo L.F."/>
            <person name="Lindquist E."/>
            <person name="Ling A."/>
            <person name="Lombard V."/>
            <person name="Lucas S."/>
            <person name="Lundell T."/>
            <person name="Martin R."/>
            <person name="McLaughlin D.J."/>
            <person name="Morgenstern I."/>
            <person name="Morin E."/>
            <person name="Murat C."/>
            <person name="Nagy L.G."/>
            <person name="Nolan M."/>
            <person name="Ohm R.A."/>
            <person name="Patyshakuliyeva A."/>
            <person name="Rokas A."/>
            <person name="Ruiz-Duenas F.J."/>
            <person name="Sabat G."/>
            <person name="Salamov A."/>
            <person name="Samejima M."/>
            <person name="Schmutz J."/>
            <person name="Slot J.C."/>
            <person name="St John F."/>
            <person name="Stenlid J."/>
            <person name="Sun H."/>
            <person name="Sun S."/>
            <person name="Syed K."/>
            <person name="Tsang A."/>
            <person name="Wiebenga A."/>
            <person name="Young D."/>
            <person name="Pisabarro A."/>
            <person name="Eastwood D.C."/>
            <person name="Martin F."/>
            <person name="Cullen D."/>
            <person name="Grigoriev I.V."/>
            <person name="Hibbett D.S."/>
        </authorList>
    </citation>
    <scope>NUCLEOTIDE SEQUENCE [LARGE SCALE GENOMIC DNA]</scope>
    <source>
        <strain evidence="4 5">ATCC 11539</strain>
    </source>
</reference>
<feature type="non-terminal residue" evidence="4">
    <location>
        <position position="1"/>
    </location>
</feature>
<evidence type="ECO:0000313" key="5">
    <source>
        <dbReference type="Proteomes" id="UP000030669"/>
    </source>
</evidence>
<protein>
    <submittedName>
        <fullName evidence="4">MFS general substrate transporter</fullName>
    </submittedName>
</protein>
<feature type="transmembrane region" description="Helical" evidence="3">
    <location>
        <begin position="287"/>
        <end position="308"/>
    </location>
</feature>
<dbReference type="GO" id="GO:0022857">
    <property type="term" value="F:transmembrane transporter activity"/>
    <property type="evidence" value="ECO:0007669"/>
    <property type="project" value="InterPro"/>
</dbReference>
<feature type="transmembrane region" description="Helical" evidence="3">
    <location>
        <begin position="224"/>
        <end position="245"/>
    </location>
</feature>
<keyword evidence="3" id="KW-1133">Transmembrane helix</keyword>
<proteinExistence type="inferred from homology"/>
<evidence type="ECO:0000256" key="1">
    <source>
        <dbReference type="ARBA" id="ARBA00004141"/>
    </source>
</evidence>
<name>S7RYM1_GLOTA</name>
<feature type="transmembrane region" description="Helical" evidence="3">
    <location>
        <begin position="145"/>
        <end position="166"/>
    </location>
</feature>
<feature type="non-terminal residue" evidence="4">
    <location>
        <position position="375"/>
    </location>
</feature>
<feature type="transmembrane region" description="Helical" evidence="3">
    <location>
        <begin position="348"/>
        <end position="373"/>
    </location>
</feature>
<sequence>EVALSPVDTGYAAWTFLGAAALLDAVIWSVPWSYGILLDTYLQDPATTTQPHATTLLPLVGTCSSGLMFCSGAIIYPYMCQYPRHRRPLRWAGILLCCASLFASSYVRKVWELVMLQGVLYAIGGALAYHPCISYMSEWFVRRRGLANGVLFAGTSAGGLALPFILPALLKAYGIFVTLRIISVASLLLLLACHPFIKPRLPESRIPGPAPRTSISPILGDRTFWAILVANTLQGFAFFIPLVWLPTFASTLQLRTALSSAALALLNGSSALGPMLVGLLSDRLSPWPIALIGSALSCLCTFVFWGAMRNTVGLMLFGATYGLVAGSWSTLWGQFAHRISKGDPSLSMSLYGLFMMTRGLGNILCTPISTALLST</sequence>
<dbReference type="SUPFAM" id="SSF103473">
    <property type="entry name" value="MFS general substrate transporter"/>
    <property type="match status" value="1"/>
</dbReference>
<feature type="transmembrane region" description="Helical" evidence="3">
    <location>
        <begin position="257"/>
        <end position="280"/>
    </location>
</feature>
<organism evidence="4 5">
    <name type="scientific">Gloeophyllum trabeum (strain ATCC 11539 / FP-39264 / Madison 617)</name>
    <name type="common">Brown rot fungus</name>
    <dbReference type="NCBI Taxonomy" id="670483"/>
    <lineage>
        <taxon>Eukaryota</taxon>
        <taxon>Fungi</taxon>
        <taxon>Dikarya</taxon>
        <taxon>Basidiomycota</taxon>
        <taxon>Agaricomycotina</taxon>
        <taxon>Agaricomycetes</taxon>
        <taxon>Gloeophyllales</taxon>
        <taxon>Gloeophyllaceae</taxon>
        <taxon>Gloeophyllum</taxon>
    </lineage>
</organism>
<dbReference type="GO" id="GO:0016020">
    <property type="term" value="C:membrane"/>
    <property type="evidence" value="ECO:0007669"/>
    <property type="project" value="UniProtKB-SubCell"/>
</dbReference>
<keyword evidence="3" id="KW-0812">Transmembrane</keyword>
<feature type="transmembrane region" description="Helical" evidence="3">
    <location>
        <begin position="12"/>
        <end position="36"/>
    </location>
</feature>
<keyword evidence="5" id="KW-1185">Reference proteome</keyword>
<dbReference type="KEGG" id="gtr:GLOTRDRAFT_4613"/>
<dbReference type="OrthoDB" id="2213137at2759"/>
<dbReference type="Gene3D" id="1.20.1250.20">
    <property type="entry name" value="MFS general substrate transporter like domains"/>
    <property type="match status" value="1"/>
</dbReference>
<dbReference type="InterPro" id="IPR050327">
    <property type="entry name" value="Proton-linked_MCT"/>
</dbReference>
<dbReference type="PANTHER" id="PTHR11360:SF287">
    <property type="entry name" value="MFS MONOCARBOXYLATE TRANSPORTER"/>
    <property type="match status" value="1"/>
</dbReference>
<dbReference type="InterPro" id="IPR036259">
    <property type="entry name" value="MFS_trans_sf"/>
</dbReference>
<comment type="subcellular location">
    <subcellularLocation>
        <location evidence="1">Membrane</location>
        <topology evidence="1">Multi-pass membrane protein</topology>
    </subcellularLocation>
</comment>
<keyword evidence="3" id="KW-0472">Membrane</keyword>
<dbReference type="RefSeq" id="XP_007862779.1">
    <property type="nucleotide sequence ID" value="XM_007864588.1"/>
</dbReference>
<dbReference type="PANTHER" id="PTHR11360">
    <property type="entry name" value="MONOCARBOXYLATE TRANSPORTER"/>
    <property type="match status" value="1"/>
</dbReference>
<dbReference type="Pfam" id="PF07690">
    <property type="entry name" value="MFS_1"/>
    <property type="match status" value="1"/>
</dbReference>
<dbReference type="GeneID" id="19306407"/>
<dbReference type="EMBL" id="KB469298">
    <property type="protein sequence ID" value="EPQ58484.1"/>
    <property type="molecule type" value="Genomic_DNA"/>
</dbReference>
<dbReference type="InterPro" id="IPR011701">
    <property type="entry name" value="MFS"/>
</dbReference>
<dbReference type="HOGENOM" id="CLU_001265_1_2_1"/>
<feature type="transmembrane region" description="Helical" evidence="3">
    <location>
        <begin position="113"/>
        <end position="133"/>
    </location>
</feature>
<dbReference type="eggNOG" id="KOG2504">
    <property type="taxonomic scope" value="Eukaryota"/>
</dbReference>
<feature type="transmembrane region" description="Helical" evidence="3">
    <location>
        <begin position="56"/>
        <end position="76"/>
    </location>
</feature>
<comment type="similarity">
    <text evidence="2">Belongs to the major facilitator superfamily. Monocarboxylate porter (TC 2.A.1.13) family.</text>
</comment>